<dbReference type="Pfam" id="PF03208">
    <property type="entry name" value="PRA1"/>
    <property type="match status" value="1"/>
</dbReference>
<feature type="transmembrane region" description="Helical" evidence="5">
    <location>
        <begin position="143"/>
        <end position="162"/>
    </location>
</feature>
<dbReference type="GO" id="GO:0005794">
    <property type="term" value="C:Golgi apparatus"/>
    <property type="evidence" value="ECO:0007669"/>
    <property type="project" value="TreeGrafter"/>
</dbReference>
<dbReference type="PANTHER" id="PTHR19317">
    <property type="entry name" value="PRENYLATED RAB ACCEPTOR 1-RELATED"/>
    <property type="match status" value="1"/>
</dbReference>
<gene>
    <name evidence="7" type="ORF">O0I10_004986</name>
</gene>
<sequence length="201" mass="21967">MSQAEPLLSNVPDLQNDNVNAAPAPAPAPTNTTSSTNTESPSRFEFLKKAREFREEKLAKLRPLNDFFDKNRFSFTTSIGEITKRWNYNLQHFAVNYMLIVLGLAIYAVITNWSLLFTIAFIFGGFFVISRLDGALTIGNTTISASAMYGAYCGASLILLLFSGATGAIFWIISAAAVVILAHAALLEPSIESEFNADNQV</sequence>
<dbReference type="GeneID" id="83212399"/>
<comment type="subcellular location">
    <subcellularLocation>
        <location evidence="1 5">Membrane</location>
        <topology evidence="1 5">Multi-pass membrane protein</topology>
    </subcellularLocation>
</comment>
<dbReference type="AlphaFoldDB" id="A0AAD7Y1V2"/>
<protein>
    <recommendedName>
        <fullName evidence="5">PRA1 family protein</fullName>
    </recommendedName>
</protein>
<dbReference type="InterPro" id="IPR004895">
    <property type="entry name" value="Prenylated_rab_accept_PRA1"/>
</dbReference>
<organism evidence="7 8">
    <name type="scientific">Lichtheimia ornata</name>
    <dbReference type="NCBI Taxonomy" id="688661"/>
    <lineage>
        <taxon>Eukaryota</taxon>
        <taxon>Fungi</taxon>
        <taxon>Fungi incertae sedis</taxon>
        <taxon>Mucoromycota</taxon>
        <taxon>Mucoromycotina</taxon>
        <taxon>Mucoromycetes</taxon>
        <taxon>Mucorales</taxon>
        <taxon>Lichtheimiaceae</taxon>
        <taxon>Lichtheimia</taxon>
    </lineage>
</organism>
<dbReference type="EMBL" id="JARTCD010000019">
    <property type="protein sequence ID" value="KAJ8659272.1"/>
    <property type="molecule type" value="Genomic_DNA"/>
</dbReference>
<accession>A0AAD7Y1V2</accession>
<dbReference type="Proteomes" id="UP001234581">
    <property type="component" value="Unassembled WGS sequence"/>
</dbReference>
<evidence type="ECO:0000256" key="1">
    <source>
        <dbReference type="ARBA" id="ARBA00004141"/>
    </source>
</evidence>
<keyword evidence="2 5" id="KW-0812">Transmembrane</keyword>
<proteinExistence type="inferred from homology"/>
<evidence type="ECO:0000256" key="2">
    <source>
        <dbReference type="ARBA" id="ARBA00022692"/>
    </source>
</evidence>
<feature type="transmembrane region" description="Helical" evidence="5">
    <location>
        <begin position="93"/>
        <end position="110"/>
    </location>
</feature>
<evidence type="ECO:0000313" key="8">
    <source>
        <dbReference type="Proteomes" id="UP001234581"/>
    </source>
</evidence>
<keyword evidence="8" id="KW-1185">Reference proteome</keyword>
<feature type="compositionally biased region" description="Low complexity" evidence="6">
    <location>
        <begin position="16"/>
        <end position="41"/>
    </location>
</feature>
<reference evidence="7 8" key="1">
    <citation type="submission" date="2023-03" db="EMBL/GenBank/DDBJ databases">
        <title>Genome sequence of Lichtheimia ornata CBS 291.66.</title>
        <authorList>
            <person name="Mohabir J.T."/>
            <person name="Shea T.P."/>
            <person name="Kurbessoian T."/>
            <person name="Berby B."/>
            <person name="Fontaine J."/>
            <person name="Livny J."/>
            <person name="Gnirke A."/>
            <person name="Stajich J.E."/>
            <person name="Cuomo C.A."/>
        </authorList>
    </citation>
    <scope>NUCLEOTIDE SEQUENCE [LARGE SCALE GENOMIC DNA]</scope>
    <source>
        <strain evidence="7">CBS 291.66</strain>
    </source>
</reference>
<evidence type="ECO:0000256" key="6">
    <source>
        <dbReference type="SAM" id="MobiDB-lite"/>
    </source>
</evidence>
<feature type="transmembrane region" description="Helical" evidence="5">
    <location>
        <begin position="168"/>
        <end position="187"/>
    </location>
</feature>
<evidence type="ECO:0000256" key="4">
    <source>
        <dbReference type="ARBA" id="ARBA00023136"/>
    </source>
</evidence>
<comment type="similarity">
    <text evidence="5">Belongs to the PRA1 family.</text>
</comment>
<dbReference type="PANTHER" id="PTHR19317:SF0">
    <property type="entry name" value="PRENYLATED RAB ACCEPTOR PROTEIN 1"/>
    <property type="match status" value="1"/>
</dbReference>
<evidence type="ECO:0000256" key="3">
    <source>
        <dbReference type="ARBA" id="ARBA00022989"/>
    </source>
</evidence>
<evidence type="ECO:0000313" key="7">
    <source>
        <dbReference type="EMBL" id="KAJ8659272.1"/>
    </source>
</evidence>
<evidence type="ECO:0000256" key="5">
    <source>
        <dbReference type="RuleBase" id="RU363107"/>
    </source>
</evidence>
<keyword evidence="3 5" id="KW-1133">Transmembrane helix</keyword>
<dbReference type="RefSeq" id="XP_058344185.1">
    <property type="nucleotide sequence ID" value="XM_058485035.1"/>
</dbReference>
<name>A0AAD7Y1V2_9FUNG</name>
<comment type="caution">
    <text evidence="7">The sequence shown here is derived from an EMBL/GenBank/DDBJ whole genome shotgun (WGS) entry which is preliminary data.</text>
</comment>
<feature type="region of interest" description="Disordered" evidence="6">
    <location>
        <begin position="1"/>
        <end position="42"/>
    </location>
</feature>
<keyword evidence="4 5" id="KW-0472">Membrane</keyword>
<dbReference type="GO" id="GO:0016020">
    <property type="term" value="C:membrane"/>
    <property type="evidence" value="ECO:0007669"/>
    <property type="project" value="UniProtKB-SubCell"/>
</dbReference>